<dbReference type="Gene3D" id="3.40.50.2300">
    <property type="match status" value="2"/>
</dbReference>
<name>A0A346NRQ6_9ALTE</name>
<dbReference type="KEGG" id="salm:D0Y50_18750"/>
<dbReference type="OrthoDB" id="9798934at2"/>
<dbReference type="CDD" id="cd01392">
    <property type="entry name" value="HTH_LacI"/>
    <property type="match status" value="1"/>
</dbReference>
<sequence length="343" mass="37275">MAVKSLNDAVAMQDIARRAGVCKATVSRALNNPQRVSAKTRDKVLEVVAELGYTPNKLASSLRQGRSKHIAVMLPDITNPYFAPVVRSIEQTAMRRGYSVILNDTQDNPDLERTFAAMVHTRQVDGIITNSARIPFDLASVGGDVRRLPPIVNASEFCDLPEIIKVGVNNYQIGKQATEHLLNLGHTRIAALAGPGGLDSSDQRMRGFTDALQQQQLTVNTNWVYHGDYSMASGDLGARALMQWRERPTAIFCFGDLAAFGALHALRELGYQVPQDISVISVDGIALGEYTSPPLTTVAQPLEQIGSTAATLLIDLIEGERPPSNENVLAHRLIIRKSTGKPA</sequence>
<proteinExistence type="predicted"/>
<dbReference type="InterPro" id="IPR010982">
    <property type="entry name" value="Lambda_DNA-bd_dom_sf"/>
</dbReference>
<dbReference type="PROSITE" id="PS50932">
    <property type="entry name" value="HTH_LACI_2"/>
    <property type="match status" value="1"/>
</dbReference>
<dbReference type="Pfam" id="PF00356">
    <property type="entry name" value="LacI"/>
    <property type="match status" value="1"/>
</dbReference>
<keyword evidence="2" id="KW-0238">DNA-binding</keyword>
<dbReference type="InterPro" id="IPR028082">
    <property type="entry name" value="Peripla_BP_I"/>
</dbReference>
<dbReference type="InterPro" id="IPR046335">
    <property type="entry name" value="LacI/GalR-like_sensor"/>
</dbReference>
<evidence type="ECO:0000259" key="4">
    <source>
        <dbReference type="PROSITE" id="PS50932"/>
    </source>
</evidence>
<dbReference type="SUPFAM" id="SSF53822">
    <property type="entry name" value="Periplasmic binding protein-like I"/>
    <property type="match status" value="1"/>
</dbReference>
<dbReference type="EMBL" id="CP031769">
    <property type="protein sequence ID" value="AXR08213.1"/>
    <property type="molecule type" value="Genomic_DNA"/>
</dbReference>
<dbReference type="GO" id="GO:0003700">
    <property type="term" value="F:DNA-binding transcription factor activity"/>
    <property type="evidence" value="ECO:0007669"/>
    <property type="project" value="TreeGrafter"/>
</dbReference>
<dbReference type="GO" id="GO:0000976">
    <property type="term" value="F:transcription cis-regulatory region binding"/>
    <property type="evidence" value="ECO:0007669"/>
    <property type="project" value="TreeGrafter"/>
</dbReference>
<dbReference type="Pfam" id="PF13377">
    <property type="entry name" value="Peripla_BP_3"/>
    <property type="match status" value="1"/>
</dbReference>
<gene>
    <name evidence="5" type="ORF">D0Y50_18750</name>
</gene>
<keyword evidence="3" id="KW-0804">Transcription</keyword>
<dbReference type="CDD" id="cd06284">
    <property type="entry name" value="PBP1_LacI-like"/>
    <property type="match status" value="1"/>
</dbReference>
<reference evidence="5 6" key="1">
    <citation type="submission" date="2018-08" db="EMBL/GenBank/DDBJ databases">
        <title>Salinimonas sediminis sp. nov., a piezophilic bacterium isolated from a deep-sea sediment sample from the New Britain Trench.</title>
        <authorList>
            <person name="Cao J."/>
        </authorList>
    </citation>
    <scope>NUCLEOTIDE SEQUENCE [LARGE SCALE GENOMIC DNA]</scope>
    <source>
        <strain evidence="5 6">N102</strain>
    </source>
</reference>
<dbReference type="SMART" id="SM00354">
    <property type="entry name" value="HTH_LACI"/>
    <property type="match status" value="1"/>
</dbReference>
<evidence type="ECO:0000256" key="1">
    <source>
        <dbReference type="ARBA" id="ARBA00023015"/>
    </source>
</evidence>
<feature type="domain" description="HTH lacI-type" evidence="4">
    <location>
        <begin position="10"/>
        <end position="64"/>
    </location>
</feature>
<dbReference type="PANTHER" id="PTHR30146">
    <property type="entry name" value="LACI-RELATED TRANSCRIPTIONAL REPRESSOR"/>
    <property type="match status" value="1"/>
</dbReference>
<evidence type="ECO:0000256" key="2">
    <source>
        <dbReference type="ARBA" id="ARBA00023125"/>
    </source>
</evidence>
<keyword evidence="6" id="KW-1185">Reference proteome</keyword>
<protein>
    <submittedName>
        <fullName evidence="5">LacI family transcriptional regulator</fullName>
    </submittedName>
</protein>
<dbReference type="Proteomes" id="UP000262073">
    <property type="component" value="Chromosome"/>
</dbReference>
<dbReference type="InterPro" id="IPR000843">
    <property type="entry name" value="HTH_LacI"/>
</dbReference>
<dbReference type="PANTHER" id="PTHR30146:SF109">
    <property type="entry name" value="HTH-TYPE TRANSCRIPTIONAL REGULATOR GALS"/>
    <property type="match status" value="1"/>
</dbReference>
<evidence type="ECO:0000256" key="3">
    <source>
        <dbReference type="ARBA" id="ARBA00023163"/>
    </source>
</evidence>
<keyword evidence="1" id="KW-0805">Transcription regulation</keyword>
<accession>A0A346NRQ6</accession>
<dbReference type="RefSeq" id="WP_108568686.1">
    <property type="nucleotide sequence ID" value="NZ_CP031769.1"/>
</dbReference>
<evidence type="ECO:0000313" key="5">
    <source>
        <dbReference type="EMBL" id="AXR08213.1"/>
    </source>
</evidence>
<evidence type="ECO:0000313" key="6">
    <source>
        <dbReference type="Proteomes" id="UP000262073"/>
    </source>
</evidence>
<dbReference type="SUPFAM" id="SSF47413">
    <property type="entry name" value="lambda repressor-like DNA-binding domains"/>
    <property type="match status" value="1"/>
</dbReference>
<organism evidence="5 6">
    <name type="scientific">Salinimonas sediminis</name>
    <dbReference type="NCBI Taxonomy" id="2303538"/>
    <lineage>
        <taxon>Bacteria</taxon>
        <taxon>Pseudomonadati</taxon>
        <taxon>Pseudomonadota</taxon>
        <taxon>Gammaproteobacteria</taxon>
        <taxon>Alteromonadales</taxon>
        <taxon>Alteromonadaceae</taxon>
        <taxon>Alteromonas/Salinimonas group</taxon>
        <taxon>Salinimonas</taxon>
    </lineage>
</organism>
<dbReference type="Gene3D" id="1.10.260.40">
    <property type="entry name" value="lambda repressor-like DNA-binding domains"/>
    <property type="match status" value="1"/>
</dbReference>
<dbReference type="AlphaFoldDB" id="A0A346NRQ6"/>